<organism evidence="1">
    <name type="scientific">uncultured Phycisphaerae bacterium</name>
    <dbReference type="NCBI Taxonomy" id="904963"/>
    <lineage>
        <taxon>Bacteria</taxon>
        <taxon>Pseudomonadati</taxon>
        <taxon>Planctomycetota</taxon>
        <taxon>Phycisphaerae</taxon>
        <taxon>environmental samples</taxon>
    </lineage>
</organism>
<name>A0A6N3IY95_9BACT</name>
<proteinExistence type="predicted"/>
<dbReference type="EMBL" id="CADCUQ010000531">
    <property type="protein sequence ID" value="CAA9412266.1"/>
    <property type="molecule type" value="Genomic_DNA"/>
</dbReference>
<dbReference type="AlphaFoldDB" id="A0A6N3IY95"/>
<gene>
    <name evidence="1" type="ORF">AVDCRST_MAG64-2371</name>
</gene>
<reference evidence="1" key="1">
    <citation type="submission" date="2020-02" db="EMBL/GenBank/DDBJ databases">
        <authorList>
            <person name="Meier V. D."/>
        </authorList>
    </citation>
    <scope>NUCLEOTIDE SEQUENCE</scope>
    <source>
        <strain evidence="1">AVDCRST_MAG64</strain>
    </source>
</reference>
<dbReference type="GO" id="GO:0008959">
    <property type="term" value="F:phosphate acetyltransferase activity"/>
    <property type="evidence" value="ECO:0007669"/>
    <property type="project" value="UniProtKB-EC"/>
</dbReference>
<evidence type="ECO:0000313" key="1">
    <source>
        <dbReference type="EMBL" id="CAA9412266.1"/>
    </source>
</evidence>
<protein>
    <submittedName>
        <fullName evidence="1">Phosphate acetyltransferase</fullName>
        <ecNumber evidence="1">2.3.1.8</ecNumber>
    </submittedName>
</protein>
<dbReference type="EC" id="2.3.1.8" evidence="1"/>
<keyword evidence="1" id="KW-0012">Acyltransferase</keyword>
<sequence>MVQRIDPTAAEMAIAAPEFVVPDEPAREVHMRRYFDGSTGSRMLIRVVIEETATERVVVTVYETSKLRKYQGLTP</sequence>
<accession>A0A6N3IY95</accession>
<keyword evidence="1" id="KW-0808">Transferase</keyword>